<keyword evidence="1" id="KW-0732">Signal</keyword>
<dbReference type="PANTHER" id="PTHR38593">
    <property type="entry name" value="BLR2558 PROTEIN"/>
    <property type="match status" value="1"/>
</dbReference>
<feature type="signal peptide" evidence="1">
    <location>
        <begin position="1"/>
        <end position="25"/>
    </location>
</feature>
<proteinExistence type="predicted"/>
<dbReference type="InterPro" id="IPR012347">
    <property type="entry name" value="Ferritin-like"/>
</dbReference>
<name>A0AB36R5I2_9HYPH</name>
<dbReference type="EMBL" id="NPKI01000028">
    <property type="protein sequence ID" value="PAP99961.1"/>
    <property type="molecule type" value="Genomic_DNA"/>
</dbReference>
<gene>
    <name evidence="3" type="ORF">CIT25_23145</name>
</gene>
<dbReference type="Gene3D" id="1.20.1260.10">
    <property type="match status" value="1"/>
</dbReference>
<dbReference type="Pfam" id="PF13628">
    <property type="entry name" value="DUF4142"/>
    <property type="match status" value="1"/>
</dbReference>
<feature type="chain" id="PRO_5044296670" description="DUF4142 domain-containing protein" evidence="1">
    <location>
        <begin position="26"/>
        <end position="206"/>
    </location>
</feature>
<dbReference type="Proteomes" id="UP000216215">
    <property type="component" value="Unassembled WGS sequence"/>
</dbReference>
<dbReference type="AlphaFoldDB" id="A0AB36R5I2"/>
<dbReference type="InterPro" id="IPR025419">
    <property type="entry name" value="DUF4142"/>
</dbReference>
<keyword evidence="4" id="KW-1185">Reference proteome</keyword>
<evidence type="ECO:0000313" key="4">
    <source>
        <dbReference type="Proteomes" id="UP000216215"/>
    </source>
</evidence>
<dbReference type="PANTHER" id="PTHR38593:SF1">
    <property type="entry name" value="BLR2558 PROTEIN"/>
    <property type="match status" value="1"/>
</dbReference>
<organism evidence="3 4">
    <name type="scientific">Mesorhizobium mediterraneum</name>
    <dbReference type="NCBI Taxonomy" id="43617"/>
    <lineage>
        <taxon>Bacteria</taxon>
        <taxon>Pseudomonadati</taxon>
        <taxon>Pseudomonadota</taxon>
        <taxon>Alphaproteobacteria</taxon>
        <taxon>Hyphomicrobiales</taxon>
        <taxon>Phyllobacteriaceae</taxon>
        <taxon>Mesorhizobium</taxon>
    </lineage>
</organism>
<reference evidence="4" key="1">
    <citation type="submission" date="2017-08" db="EMBL/GenBank/DDBJ databases">
        <title>Mesorhizobium wenxinae sp. nov., a novel rhizobial species isolated from root nodules of chickpea (Cicer arietinum L.).</title>
        <authorList>
            <person name="Zhang J."/>
        </authorList>
    </citation>
    <scope>NUCLEOTIDE SEQUENCE [LARGE SCALE GENOMIC DNA]</scope>
    <source>
        <strain evidence="4">USDA 3392</strain>
    </source>
</reference>
<evidence type="ECO:0000313" key="3">
    <source>
        <dbReference type="EMBL" id="PAP99961.1"/>
    </source>
</evidence>
<evidence type="ECO:0000259" key="2">
    <source>
        <dbReference type="Pfam" id="PF13628"/>
    </source>
</evidence>
<protein>
    <recommendedName>
        <fullName evidence="2">DUF4142 domain-containing protein</fullName>
    </recommendedName>
</protein>
<sequence>MRVFATALGLAVFPASALSVSPLLAQIGNPAGMAPDTQMKAPGQPAPHQTNYQDRLFTQLAAAGGAAEVEFGKLAKKSGNSAVTAFAGRMVDDHSAANARLKSLAETNKIPLPEGLDEEHERKRTELEKLDGAKFDLAYISGQITDHQKTVQLLEWEIGSGQDADLQHFASETLPTVLEHLQLARDIKADLASQAIAGATSAPTKK</sequence>
<comment type="caution">
    <text evidence="3">The sequence shown here is derived from an EMBL/GenBank/DDBJ whole genome shotgun (WGS) entry which is preliminary data.</text>
</comment>
<evidence type="ECO:0000256" key="1">
    <source>
        <dbReference type="SAM" id="SignalP"/>
    </source>
</evidence>
<accession>A0AB36R5I2</accession>
<feature type="domain" description="DUF4142" evidence="2">
    <location>
        <begin position="53"/>
        <end position="187"/>
    </location>
</feature>